<organism evidence="1 2">
    <name type="scientific">Brassica cretica</name>
    <name type="common">Mustard</name>
    <dbReference type="NCBI Taxonomy" id="69181"/>
    <lineage>
        <taxon>Eukaryota</taxon>
        <taxon>Viridiplantae</taxon>
        <taxon>Streptophyta</taxon>
        <taxon>Embryophyta</taxon>
        <taxon>Tracheophyta</taxon>
        <taxon>Spermatophyta</taxon>
        <taxon>Magnoliopsida</taxon>
        <taxon>eudicotyledons</taxon>
        <taxon>Gunneridae</taxon>
        <taxon>Pentapetalae</taxon>
        <taxon>rosids</taxon>
        <taxon>malvids</taxon>
        <taxon>Brassicales</taxon>
        <taxon>Brassicaceae</taxon>
        <taxon>Brassiceae</taxon>
        <taxon>Brassica</taxon>
    </lineage>
</organism>
<evidence type="ECO:0000313" key="2">
    <source>
        <dbReference type="Proteomes" id="UP000266723"/>
    </source>
</evidence>
<dbReference type="Proteomes" id="UP000266723">
    <property type="component" value="Unassembled WGS sequence"/>
</dbReference>
<evidence type="ECO:0000313" key="1">
    <source>
        <dbReference type="EMBL" id="KAF3551274.1"/>
    </source>
</evidence>
<gene>
    <name evidence="1" type="ORF">DY000_02008223</name>
</gene>
<dbReference type="EMBL" id="QGKV02000832">
    <property type="protein sequence ID" value="KAF3551274.1"/>
    <property type="molecule type" value="Genomic_DNA"/>
</dbReference>
<protein>
    <submittedName>
        <fullName evidence="1">Uncharacterized protein</fullName>
    </submittedName>
</protein>
<name>A0ABQ7CGL9_BRACR</name>
<comment type="caution">
    <text evidence="1">The sequence shown here is derived from an EMBL/GenBank/DDBJ whole genome shotgun (WGS) entry which is preliminary data.</text>
</comment>
<proteinExistence type="predicted"/>
<reference evidence="1 2" key="1">
    <citation type="journal article" date="2020" name="BMC Genomics">
        <title>Intraspecific diversification of the crop wild relative Brassica cretica Lam. using demographic model selection.</title>
        <authorList>
            <person name="Kioukis A."/>
            <person name="Michalopoulou V.A."/>
            <person name="Briers L."/>
            <person name="Pirintsos S."/>
            <person name="Studholme D.J."/>
            <person name="Pavlidis P."/>
            <person name="Sarris P.F."/>
        </authorList>
    </citation>
    <scope>NUCLEOTIDE SEQUENCE [LARGE SCALE GENOMIC DNA]</scope>
    <source>
        <strain evidence="2">cv. PFS-1207/04</strain>
    </source>
</reference>
<keyword evidence="2" id="KW-1185">Reference proteome</keyword>
<sequence length="143" mass="16372">MDKTMKICKISVMNTEEVKGLSSRNQYLFPSKIVHFGDQILDRWEQKRIMHGMATLKMSKYGLIDKFEGLHPGARMCSSGGNIVLFWDRPKLGHLHIWSAENSLERLQGGEIWGNIEWSNIVMPADESFQEPKKVLHSVSVTL</sequence>
<accession>A0ABQ7CGL9</accession>